<evidence type="ECO:0000256" key="2">
    <source>
        <dbReference type="ARBA" id="ARBA00022729"/>
    </source>
</evidence>
<dbReference type="SUPFAM" id="SSF48726">
    <property type="entry name" value="Immunoglobulin"/>
    <property type="match status" value="1"/>
</dbReference>
<evidence type="ECO:0000313" key="8">
    <source>
        <dbReference type="Proteomes" id="UP000550707"/>
    </source>
</evidence>
<feature type="chain" id="PRO_5029848048" evidence="6">
    <location>
        <begin position="29"/>
        <end position="254"/>
    </location>
</feature>
<protein>
    <submittedName>
        <fullName evidence="7">CD58 molecule</fullName>
    </submittedName>
</protein>
<dbReference type="InParanoid" id="A0A7J8CPX5"/>
<dbReference type="AlphaFoldDB" id="A0A7J8CPX5"/>
<evidence type="ECO:0000256" key="4">
    <source>
        <dbReference type="ARBA" id="ARBA00023180"/>
    </source>
</evidence>
<evidence type="ECO:0000313" key="7">
    <source>
        <dbReference type="EMBL" id="KAF6412918.1"/>
    </source>
</evidence>
<keyword evidence="8" id="KW-1185">Reference proteome</keyword>
<evidence type="ECO:0000256" key="1">
    <source>
        <dbReference type="ARBA" id="ARBA00004370"/>
    </source>
</evidence>
<dbReference type="Gene3D" id="2.60.40.10">
    <property type="entry name" value="Immunoglobulins"/>
    <property type="match status" value="1"/>
</dbReference>
<dbReference type="EMBL" id="JACASF010000020">
    <property type="protein sequence ID" value="KAF6412918.1"/>
    <property type="molecule type" value="Genomic_DNA"/>
</dbReference>
<dbReference type="GO" id="GO:0016020">
    <property type="term" value="C:membrane"/>
    <property type="evidence" value="ECO:0007669"/>
    <property type="project" value="UniProtKB-SubCell"/>
</dbReference>
<proteinExistence type="predicted"/>
<dbReference type="PANTHER" id="PTHR12080:SF55">
    <property type="entry name" value="LYMPHOCYTE FUNCTION-ASSOCIATED ANTIGEN 3"/>
    <property type="match status" value="1"/>
</dbReference>
<dbReference type="InterPro" id="IPR013783">
    <property type="entry name" value="Ig-like_fold"/>
</dbReference>
<evidence type="ECO:0000256" key="6">
    <source>
        <dbReference type="SAM" id="SignalP"/>
    </source>
</evidence>
<evidence type="ECO:0000256" key="3">
    <source>
        <dbReference type="ARBA" id="ARBA00023136"/>
    </source>
</evidence>
<evidence type="ECO:0000256" key="5">
    <source>
        <dbReference type="SAM" id="Phobius"/>
    </source>
</evidence>
<reference evidence="7 8" key="1">
    <citation type="journal article" date="2020" name="Nature">
        <title>Six reference-quality genomes reveal evolution of bat adaptations.</title>
        <authorList>
            <person name="Jebb D."/>
            <person name="Huang Z."/>
            <person name="Pippel M."/>
            <person name="Hughes G.M."/>
            <person name="Lavrichenko K."/>
            <person name="Devanna P."/>
            <person name="Winkler S."/>
            <person name="Jermiin L.S."/>
            <person name="Skirmuntt E.C."/>
            <person name="Katzourakis A."/>
            <person name="Burkitt-Gray L."/>
            <person name="Ray D.A."/>
            <person name="Sullivan K.A.M."/>
            <person name="Roscito J.G."/>
            <person name="Kirilenko B.M."/>
            <person name="Davalos L.M."/>
            <person name="Corthals A.P."/>
            <person name="Power M.L."/>
            <person name="Jones G."/>
            <person name="Ransome R.D."/>
            <person name="Dechmann D.K.N."/>
            <person name="Locatelli A.G."/>
            <person name="Puechmaille S.J."/>
            <person name="Fedrigo O."/>
            <person name="Jarvis E.D."/>
            <person name="Hiller M."/>
            <person name="Vernes S.C."/>
            <person name="Myers E.W."/>
            <person name="Teeling E.C."/>
        </authorList>
    </citation>
    <scope>NUCLEOTIDE SEQUENCE [LARGE SCALE GENOMIC DNA]</scope>
    <source>
        <strain evidence="7">MMolMol1</strain>
        <tissue evidence="7">Muscle</tissue>
    </source>
</reference>
<sequence>MTTAKAVRRAAAAVNLCTLVLLLDFISCGNLSYFGTVNGNVTLAPSLTVDFKEIIWKKGKNKVVEWGSDYEVKSYPPFRGRVDLDTKLGNLIIVNLTSSDEGEYEIESPSLTDDKKFFLTILDPLPSPILHCILINESIEIHCEIPQSYHRHRQQIQYEWRCPFPPCGKGFLGIPSPLKLAKLYLQEGDLSQKVECVIENQESNRTSSMVLSTCVPSVQLRTRYIYKVLSLVLVICFVIGFLKYAGKRESTNPT</sequence>
<gene>
    <name evidence="7" type="ORF">HJG59_002473</name>
</gene>
<keyword evidence="5" id="KW-0812">Transmembrane</keyword>
<dbReference type="FunCoup" id="A0A7J8CPX5">
    <property type="interactions" value="101"/>
</dbReference>
<dbReference type="CDD" id="cd05775">
    <property type="entry name" value="IgV_CD2_like_N"/>
    <property type="match status" value="1"/>
</dbReference>
<organism evidence="7 8">
    <name type="scientific">Molossus molossus</name>
    <name type="common">Pallas' mastiff bat</name>
    <name type="synonym">Vespertilio molossus</name>
    <dbReference type="NCBI Taxonomy" id="27622"/>
    <lineage>
        <taxon>Eukaryota</taxon>
        <taxon>Metazoa</taxon>
        <taxon>Chordata</taxon>
        <taxon>Craniata</taxon>
        <taxon>Vertebrata</taxon>
        <taxon>Euteleostomi</taxon>
        <taxon>Mammalia</taxon>
        <taxon>Eutheria</taxon>
        <taxon>Laurasiatheria</taxon>
        <taxon>Chiroptera</taxon>
        <taxon>Yangochiroptera</taxon>
        <taxon>Molossidae</taxon>
        <taxon>Molossus</taxon>
    </lineage>
</organism>
<dbReference type="GO" id="GO:0009986">
    <property type="term" value="C:cell surface"/>
    <property type="evidence" value="ECO:0007669"/>
    <property type="project" value="TreeGrafter"/>
</dbReference>
<accession>A0A7J8CPX5</accession>
<comment type="caution">
    <text evidence="7">The sequence shown here is derived from an EMBL/GenBank/DDBJ whole genome shotgun (WGS) entry which is preliminary data.</text>
</comment>
<keyword evidence="4" id="KW-0325">Glycoprotein</keyword>
<keyword evidence="3 5" id="KW-0472">Membrane</keyword>
<feature type="signal peptide" evidence="6">
    <location>
        <begin position="1"/>
        <end position="28"/>
    </location>
</feature>
<dbReference type="OrthoDB" id="9427418at2759"/>
<dbReference type="Proteomes" id="UP000550707">
    <property type="component" value="Unassembled WGS sequence"/>
</dbReference>
<keyword evidence="5" id="KW-1133">Transmembrane helix</keyword>
<name>A0A7J8CPX5_MOLMO</name>
<comment type="subcellular location">
    <subcellularLocation>
        <location evidence="1">Membrane</location>
    </subcellularLocation>
</comment>
<dbReference type="InterPro" id="IPR036179">
    <property type="entry name" value="Ig-like_dom_sf"/>
</dbReference>
<dbReference type="PANTHER" id="PTHR12080">
    <property type="entry name" value="SIGNALING LYMPHOCYTIC ACTIVATION MOLECULE"/>
    <property type="match status" value="1"/>
</dbReference>
<dbReference type="InterPro" id="IPR015631">
    <property type="entry name" value="CD2/SLAM_rcpt"/>
</dbReference>
<keyword evidence="2 6" id="KW-0732">Signal</keyword>
<feature type="transmembrane region" description="Helical" evidence="5">
    <location>
        <begin position="224"/>
        <end position="242"/>
    </location>
</feature>
<dbReference type="GO" id="GO:0005102">
    <property type="term" value="F:signaling receptor binding"/>
    <property type="evidence" value="ECO:0007669"/>
    <property type="project" value="TreeGrafter"/>
</dbReference>